<dbReference type="SMART" id="SM00448">
    <property type="entry name" value="REC"/>
    <property type="match status" value="1"/>
</dbReference>
<evidence type="ECO:0000256" key="1">
    <source>
        <dbReference type="ARBA" id="ARBA00022553"/>
    </source>
</evidence>
<dbReference type="SUPFAM" id="SSF52172">
    <property type="entry name" value="CheY-like"/>
    <property type="match status" value="1"/>
</dbReference>
<dbReference type="Pfam" id="PF00072">
    <property type="entry name" value="Response_reg"/>
    <property type="match status" value="1"/>
</dbReference>
<dbReference type="Pfam" id="PF00486">
    <property type="entry name" value="Trans_reg_C"/>
    <property type="match status" value="1"/>
</dbReference>
<proteinExistence type="predicted"/>
<evidence type="ECO:0000313" key="9">
    <source>
        <dbReference type="Proteomes" id="UP000514720"/>
    </source>
</evidence>
<dbReference type="PROSITE" id="PS50110">
    <property type="entry name" value="RESPONSE_REGULATORY"/>
    <property type="match status" value="1"/>
</dbReference>
<evidence type="ECO:0000256" key="2">
    <source>
        <dbReference type="ARBA" id="ARBA00023012"/>
    </source>
</evidence>
<dbReference type="GO" id="GO:0005829">
    <property type="term" value="C:cytosol"/>
    <property type="evidence" value="ECO:0007669"/>
    <property type="project" value="TreeGrafter"/>
</dbReference>
<dbReference type="PANTHER" id="PTHR48111:SF26">
    <property type="entry name" value="STAGE 0 SPORULATION PROTEIN A HOMOLOG"/>
    <property type="match status" value="1"/>
</dbReference>
<dbReference type="EMBL" id="CP048914">
    <property type="protein sequence ID" value="QMS85335.1"/>
    <property type="molecule type" value="Genomic_DNA"/>
</dbReference>
<evidence type="ECO:0000259" key="7">
    <source>
        <dbReference type="PROSITE" id="PS51755"/>
    </source>
</evidence>
<feature type="domain" description="OmpR/PhoB-type" evidence="7">
    <location>
        <begin position="126"/>
        <end position="226"/>
    </location>
</feature>
<dbReference type="Gene3D" id="1.10.10.10">
    <property type="entry name" value="Winged helix-like DNA-binding domain superfamily/Winged helix DNA-binding domain"/>
    <property type="match status" value="1"/>
</dbReference>
<keyword evidence="2" id="KW-0902">Two-component regulatory system</keyword>
<gene>
    <name evidence="8" type="ORF">G4Z02_06065</name>
</gene>
<dbReference type="FunFam" id="1.10.10.10:FF:000018">
    <property type="entry name" value="DNA-binding response regulator ResD"/>
    <property type="match status" value="1"/>
</dbReference>
<feature type="DNA-binding region" description="OmpR/PhoB-type" evidence="5">
    <location>
        <begin position="126"/>
        <end position="226"/>
    </location>
</feature>
<accession>A0A7L7KRV6</accession>
<keyword evidence="9" id="KW-1185">Reference proteome</keyword>
<evidence type="ECO:0000256" key="4">
    <source>
        <dbReference type="PROSITE-ProRule" id="PRU00169"/>
    </source>
</evidence>
<keyword evidence="3 5" id="KW-0238">DNA-binding</keyword>
<dbReference type="PANTHER" id="PTHR48111">
    <property type="entry name" value="REGULATOR OF RPOS"/>
    <property type="match status" value="1"/>
</dbReference>
<reference evidence="8 9" key="1">
    <citation type="submission" date="2020-02" db="EMBL/GenBank/DDBJ databases">
        <authorList>
            <person name="Zheng R.K."/>
            <person name="Sun C.M."/>
        </authorList>
    </citation>
    <scope>NUCLEOTIDE SEQUENCE [LARGE SCALE GENOMIC DNA]</scope>
    <source>
        <strain evidence="9">zrk13</strain>
    </source>
</reference>
<dbReference type="InterPro" id="IPR036388">
    <property type="entry name" value="WH-like_DNA-bd_sf"/>
</dbReference>
<dbReference type="InterPro" id="IPR039420">
    <property type="entry name" value="WalR-like"/>
</dbReference>
<evidence type="ECO:0000256" key="5">
    <source>
        <dbReference type="PROSITE-ProRule" id="PRU01091"/>
    </source>
</evidence>
<dbReference type="GO" id="GO:0000976">
    <property type="term" value="F:transcription cis-regulatory region binding"/>
    <property type="evidence" value="ECO:0007669"/>
    <property type="project" value="TreeGrafter"/>
</dbReference>
<sequence>MEKILVVEDNKVVNVTISRMLEAEGYLVTSCYNAEDALQEVSRKKYDLIILDLHLPQMHGYAFLQVLRKKSDIPVIINTSHSSVKARVKLINAGASDFIEKTYTQEEILESIRIILDDRKKKQKQNKVVTYKNIEIDFTHRTIKKDGKLVETTSKEFDILKVLYDDPDRAFSRKQLYLVVWGEEYSESVDNTINVHVKRLRNKIEENPKKPEIIETVYAFGYRLGKLFANEIK</sequence>
<dbReference type="CDD" id="cd00383">
    <property type="entry name" value="trans_reg_C"/>
    <property type="match status" value="1"/>
</dbReference>
<organism evidence="8 9">
    <name type="scientific">Candidatus Xianfuyuplasma coldseepsis</name>
    <dbReference type="NCBI Taxonomy" id="2782163"/>
    <lineage>
        <taxon>Bacteria</taxon>
        <taxon>Bacillati</taxon>
        <taxon>Mycoplasmatota</taxon>
        <taxon>Mollicutes</taxon>
        <taxon>Candidatus Izemoplasmatales</taxon>
        <taxon>Candidatus Izemoplasmataceae</taxon>
        <taxon>Candidatus Xianfuyuplasma</taxon>
    </lineage>
</organism>
<dbReference type="KEGG" id="xcl:G4Z02_06065"/>
<evidence type="ECO:0000259" key="6">
    <source>
        <dbReference type="PROSITE" id="PS50110"/>
    </source>
</evidence>
<dbReference type="GO" id="GO:0006355">
    <property type="term" value="P:regulation of DNA-templated transcription"/>
    <property type="evidence" value="ECO:0007669"/>
    <property type="project" value="InterPro"/>
</dbReference>
<feature type="domain" description="Response regulatory" evidence="6">
    <location>
        <begin position="3"/>
        <end position="116"/>
    </location>
</feature>
<evidence type="ECO:0000256" key="3">
    <source>
        <dbReference type="ARBA" id="ARBA00023125"/>
    </source>
</evidence>
<feature type="modified residue" description="4-aspartylphosphate" evidence="4">
    <location>
        <position position="52"/>
    </location>
</feature>
<dbReference type="InterPro" id="IPR001789">
    <property type="entry name" value="Sig_transdc_resp-reg_receiver"/>
</dbReference>
<name>A0A7L7KRV6_9MOLU</name>
<dbReference type="GO" id="GO:0032993">
    <property type="term" value="C:protein-DNA complex"/>
    <property type="evidence" value="ECO:0007669"/>
    <property type="project" value="TreeGrafter"/>
</dbReference>
<dbReference type="SMART" id="SM00862">
    <property type="entry name" value="Trans_reg_C"/>
    <property type="match status" value="1"/>
</dbReference>
<dbReference type="Gene3D" id="3.40.50.2300">
    <property type="match status" value="1"/>
</dbReference>
<dbReference type="PROSITE" id="PS51755">
    <property type="entry name" value="OMPR_PHOB"/>
    <property type="match status" value="1"/>
</dbReference>
<dbReference type="Proteomes" id="UP000514720">
    <property type="component" value="Chromosome"/>
</dbReference>
<dbReference type="AlphaFoldDB" id="A0A7L7KRV6"/>
<dbReference type="RefSeq" id="WP_258877128.1">
    <property type="nucleotide sequence ID" value="NZ_CP048914.1"/>
</dbReference>
<dbReference type="InterPro" id="IPR011006">
    <property type="entry name" value="CheY-like_superfamily"/>
</dbReference>
<evidence type="ECO:0000313" key="8">
    <source>
        <dbReference type="EMBL" id="QMS85335.1"/>
    </source>
</evidence>
<dbReference type="GO" id="GO:0000156">
    <property type="term" value="F:phosphorelay response regulator activity"/>
    <property type="evidence" value="ECO:0007669"/>
    <property type="project" value="TreeGrafter"/>
</dbReference>
<keyword evidence="1 4" id="KW-0597">Phosphoprotein</keyword>
<dbReference type="InterPro" id="IPR001867">
    <property type="entry name" value="OmpR/PhoB-type_DNA-bd"/>
</dbReference>
<protein>
    <submittedName>
        <fullName evidence="8">Response regulator transcription factor</fullName>
    </submittedName>
</protein>